<dbReference type="AlphaFoldDB" id="A0A5N5GRL9"/>
<dbReference type="Pfam" id="PF13456">
    <property type="entry name" value="RVT_3"/>
    <property type="match status" value="1"/>
</dbReference>
<dbReference type="InterPro" id="IPR012337">
    <property type="entry name" value="RNaseH-like_sf"/>
</dbReference>
<dbReference type="GO" id="GO:0003676">
    <property type="term" value="F:nucleic acid binding"/>
    <property type="evidence" value="ECO:0007669"/>
    <property type="project" value="InterPro"/>
</dbReference>
<dbReference type="InterPro" id="IPR044730">
    <property type="entry name" value="RNase_H-like_dom_plant"/>
</dbReference>
<evidence type="ECO:0000256" key="3">
    <source>
        <dbReference type="ARBA" id="ARBA00012780"/>
    </source>
</evidence>
<dbReference type="Gene3D" id="3.20.20.80">
    <property type="entry name" value="Glycosidases"/>
    <property type="match status" value="1"/>
</dbReference>
<dbReference type="SUPFAM" id="SSF53098">
    <property type="entry name" value="Ribonuclease H-like"/>
    <property type="match status" value="1"/>
</dbReference>
<evidence type="ECO:0000256" key="4">
    <source>
        <dbReference type="ARBA" id="ARBA00022801"/>
    </source>
</evidence>
<evidence type="ECO:0000256" key="8">
    <source>
        <dbReference type="RuleBase" id="RU004335"/>
    </source>
</evidence>
<comment type="caution">
    <text evidence="10">The sequence shown here is derived from an EMBL/GenBank/DDBJ whole genome shotgun (WGS) entry which is preliminary data.</text>
</comment>
<keyword evidence="4" id="KW-0378">Hydrolase</keyword>
<evidence type="ECO:0000256" key="2">
    <source>
        <dbReference type="ARBA" id="ARBA00008773"/>
    </source>
</evidence>
<dbReference type="Proteomes" id="UP000327157">
    <property type="component" value="Chromosome 15"/>
</dbReference>
<dbReference type="InterPro" id="IPR002156">
    <property type="entry name" value="RNaseH_domain"/>
</dbReference>
<keyword evidence="11" id="KW-1185">Reference proteome</keyword>
<name>A0A5N5GRL9_9ROSA</name>
<evidence type="ECO:0000256" key="5">
    <source>
        <dbReference type="ARBA" id="ARBA00023295"/>
    </source>
</evidence>
<sequence>MLRLSLVKQVDLHKEKVKSLQILRMLKTYISNLIKHRQVGTPKRPGKGLEASIFAFSKEDLKPKGSDQHWGLFNPDMTEWANIVRRKYLRIDSFMESREKQNHSATWKGILGSRDILRVWNCSNDNLFSNMDNNLKVSEWLGGLPHRDRNIVSSLSKALLICWQIWNDRNASIFKNKKPFHYRSFTRAMTMVNDYFKENSGRLEEARAITKENLIKWQCPTGFVVRNWDSKPILMGALNPGSMTINVAEALTLREALIWARRRNLKYVVVEGDSKFVIDAVRGACDVP</sequence>
<dbReference type="GO" id="GO:0042973">
    <property type="term" value="F:glucan endo-1,3-beta-D-glucosidase activity"/>
    <property type="evidence" value="ECO:0007669"/>
    <property type="project" value="UniProtKB-EC"/>
</dbReference>
<proteinExistence type="inferred from homology"/>
<protein>
    <recommendedName>
        <fullName evidence="3">glucan endo-1,3-beta-D-glucosidase</fullName>
        <ecNumber evidence="3">3.2.1.39</ecNumber>
    </recommendedName>
    <alternativeName>
        <fullName evidence="6">(1-&gt;3)-beta-glucan endohydrolase</fullName>
    </alternativeName>
    <alternativeName>
        <fullName evidence="7">Beta-1,3-endoglucanase</fullName>
    </alternativeName>
</protein>
<reference evidence="10 11" key="1">
    <citation type="submission" date="2019-09" db="EMBL/GenBank/DDBJ databases">
        <authorList>
            <person name="Ou C."/>
        </authorList>
    </citation>
    <scope>NUCLEOTIDE SEQUENCE [LARGE SCALE GENOMIC DNA]</scope>
    <source>
        <strain evidence="10">S2</strain>
        <tissue evidence="10">Leaf</tissue>
    </source>
</reference>
<dbReference type="InterPro" id="IPR017853">
    <property type="entry name" value="GH"/>
</dbReference>
<dbReference type="PANTHER" id="PTHR32227">
    <property type="entry name" value="GLUCAN ENDO-1,3-BETA-GLUCOSIDASE BG1-RELATED-RELATED"/>
    <property type="match status" value="1"/>
</dbReference>
<dbReference type="GO" id="GO:0004523">
    <property type="term" value="F:RNA-DNA hybrid ribonuclease activity"/>
    <property type="evidence" value="ECO:0007669"/>
    <property type="project" value="InterPro"/>
</dbReference>
<evidence type="ECO:0000256" key="7">
    <source>
        <dbReference type="ARBA" id="ARBA00033417"/>
    </source>
</evidence>
<evidence type="ECO:0000259" key="9">
    <source>
        <dbReference type="Pfam" id="PF13456"/>
    </source>
</evidence>
<comment type="similarity">
    <text evidence="2 8">Belongs to the glycosyl hydrolase 17 family.</text>
</comment>
<dbReference type="OrthoDB" id="1166192at2759"/>
<evidence type="ECO:0000313" key="10">
    <source>
        <dbReference type="EMBL" id="KAB2617938.1"/>
    </source>
</evidence>
<reference evidence="10 11" key="3">
    <citation type="submission" date="2019-11" db="EMBL/GenBank/DDBJ databases">
        <title>A de novo genome assembly of a pear dwarfing rootstock.</title>
        <authorList>
            <person name="Wang F."/>
            <person name="Wang J."/>
            <person name="Li S."/>
            <person name="Zhang Y."/>
            <person name="Fang M."/>
            <person name="Ma L."/>
            <person name="Zhao Y."/>
            <person name="Jiang S."/>
        </authorList>
    </citation>
    <scope>NUCLEOTIDE SEQUENCE [LARGE SCALE GENOMIC DNA]</scope>
    <source>
        <strain evidence="10">S2</strain>
        <tissue evidence="10">Leaf</tissue>
    </source>
</reference>
<organism evidence="10 11">
    <name type="scientific">Pyrus ussuriensis x Pyrus communis</name>
    <dbReference type="NCBI Taxonomy" id="2448454"/>
    <lineage>
        <taxon>Eukaryota</taxon>
        <taxon>Viridiplantae</taxon>
        <taxon>Streptophyta</taxon>
        <taxon>Embryophyta</taxon>
        <taxon>Tracheophyta</taxon>
        <taxon>Spermatophyta</taxon>
        <taxon>Magnoliopsida</taxon>
        <taxon>eudicotyledons</taxon>
        <taxon>Gunneridae</taxon>
        <taxon>Pentapetalae</taxon>
        <taxon>rosids</taxon>
        <taxon>fabids</taxon>
        <taxon>Rosales</taxon>
        <taxon>Rosaceae</taxon>
        <taxon>Amygdaloideae</taxon>
        <taxon>Maleae</taxon>
        <taxon>Pyrus</taxon>
    </lineage>
</organism>
<dbReference type="SUPFAM" id="SSF51445">
    <property type="entry name" value="(Trans)glycosidases"/>
    <property type="match status" value="1"/>
</dbReference>
<reference evidence="11" key="2">
    <citation type="submission" date="2019-10" db="EMBL/GenBank/DDBJ databases">
        <title>A de novo genome assembly of a pear dwarfing rootstock.</title>
        <authorList>
            <person name="Wang F."/>
            <person name="Wang J."/>
            <person name="Li S."/>
            <person name="Zhang Y."/>
            <person name="Fang M."/>
            <person name="Ma L."/>
            <person name="Zhao Y."/>
            <person name="Jiang S."/>
        </authorList>
    </citation>
    <scope>NUCLEOTIDE SEQUENCE [LARGE SCALE GENOMIC DNA]</scope>
</reference>
<evidence type="ECO:0000256" key="6">
    <source>
        <dbReference type="ARBA" id="ARBA00033335"/>
    </source>
</evidence>
<dbReference type="Pfam" id="PF00332">
    <property type="entry name" value="Glyco_hydro_17"/>
    <property type="match status" value="1"/>
</dbReference>
<dbReference type="EMBL" id="SMOL01000401">
    <property type="protein sequence ID" value="KAB2617938.1"/>
    <property type="molecule type" value="Genomic_DNA"/>
</dbReference>
<gene>
    <name evidence="10" type="ORF">D8674_013807</name>
</gene>
<dbReference type="InterPro" id="IPR044965">
    <property type="entry name" value="Glyco_hydro_17_plant"/>
</dbReference>
<accession>A0A5N5GRL9</accession>
<evidence type="ECO:0000313" key="11">
    <source>
        <dbReference type="Proteomes" id="UP000327157"/>
    </source>
</evidence>
<dbReference type="Gene3D" id="3.30.420.10">
    <property type="entry name" value="Ribonuclease H-like superfamily/Ribonuclease H"/>
    <property type="match status" value="1"/>
</dbReference>
<keyword evidence="5" id="KW-0326">Glycosidase</keyword>
<feature type="domain" description="RNase H type-1" evidence="9">
    <location>
        <begin position="222"/>
        <end position="283"/>
    </location>
</feature>
<comment type="catalytic activity">
    <reaction evidence="1">
        <text>Hydrolysis of (1-&gt;3)-beta-D-glucosidic linkages in (1-&gt;3)-beta-D-glucans.</text>
        <dbReference type="EC" id="3.2.1.39"/>
    </reaction>
</comment>
<dbReference type="InterPro" id="IPR036397">
    <property type="entry name" value="RNaseH_sf"/>
</dbReference>
<dbReference type="InterPro" id="IPR000490">
    <property type="entry name" value="Glyco_hydro_17"/>
</dbReference>
<dbReference type="GO" id="GO:0005975">
    <property type="term" value="P:carbohydrate metabolic process"/>
    <property type="evidence" value="ECO:0007669"/>
    <property type="project" value="InterPro"/>
</dbReference>
<dbReference type="CDD" id="cd06222">
    <property type="entry name" value="RNase_H_like"/>
    <property type="match status" value="1"/>
</dbReference>
<evidence type="ECO:0000256" key="1">
    <source>
        <dbReference type="ARBA" id="ARBA00000382"/>
    </source>
</evidence>
<dbReference type="EC" id="3.2.1.39" evidence="3"/>